<gene>
    <name evidence="1" type="ORF">PoB_006521000</name>
</gene>
<keyword evidence="2" id="KW-1185">Reference proteome</keyword>
<sequence length="90" mass="10488">MLIRLQQRRLFWLDHVHHVYPARTTQIVLAKPCPSCLSGSNNADCSGWTMSIRPQQHRRKITMIIRKMSLLANKLSFVTLLKKNKNLGNY</sequence>
<organism evidence="1 2">
    <name type="scientific">Plakobranchus ocellatus</name>
    <dbReference type="NCBI Taxonomy" id="259542"/>
    <lineage>
        <taxon>Eukaryota</taxon>
        <taxon>Metazoa</taxon>
        <taxon>Spiralia</taxon>
        <taxon>Lophotrochozoa</taxon>
        <taxon>Mollusca</taxon>
        <taxon>Gastropoda</taxon>
        <taxon>Heterobranchia</taxon>
        <taxon>Euthyneura</taxon>
        <taxon>Panpulmonata</taxon>
        <taxon>Sacoglossa</taxon>
        <taxon>Placobranchoidea</taxon>
        <taxon>Plakobranchidae</taxon>
        <taxon>Plakobranchus</taxon>
    </lineage>
</organism>
<protein>
    <submittedName>
        <fullName evidence="1">Uncharacterized protein</fullName>
    </submittedName>
</protein>
<comment type="caution">
    <text evidence="1">The sequence shown here is derived from an EMBL/GenBank/DDBJ whole genome shotgun (WGS) entry which is preliminary data.</text>
</comment>
<dbReference type="Proteomes" id="UP000735302">
    <property type="component" value="Unassembled WGS sequence"/>
</dbReference>
<dbReference type="EMBL" id="BLXT01007347">
    <property type="protein sequence ID" value="GFO38705.1"/>
    <property type="molecule type" value="Genomic_DNA"/>
</dbReference>
<evidence type="ECO:0000313" key="2">
    <source>
        <dbReference type="Proteomes" id="UP000735302"/>
    </source>
</evidence>
<dbReference type="AlphaFoldDB" id="A0AAV4D3M8"/>
<reference evidence="1 2" key="1">
    <citation type="journal article" date="2021" name="Elife">
        <title>Chloroplast acquisition without the gene transfer in kleptoplastic sea slugs, Plakobranchus ocellatus.</title>
        <authorList>
            <person name="Maeda T."/>
            <person name="Takahashi S."/>
            <person name="Yoshida T."/>
            <person name="Shimamura S."/>
            <person name="Takaki Y."/>
            <person name="Nagai Y."/>
            <person name="Toyoda A."/>
            <person name="Suzuki Y."/>
            <person name="Arimoto A."/>
            <person name="Ishii H."/>
            <person name="Satoh N."/>
            <person name="Nishiyama T."/>
            <person name="Hasebe M."/>
            <person name="Maruyama T."/>
            <person name="Minagawa J."/>
            <person name="Obokata J."/>
            <person name="Shigenobu S."/>
        </authorList>
    </citation>
    <scope>NUCLEOTIDE SEQUENCE [LARGE SCALE GENOMIC DNA]</scope>
</reference>
<name>A0AAV4D3M8_9GAST</name>
<evidence type="ECO:0000313" key="1">
    <source>
        <dbReference type="EMBL" id="GFO38705.1"/>
    </source>
</evidence>
<proteinExistence type="predicted"/>
<accession>A0AAV4D3M8</accession>